<proteinExistence type="predicted"/>
<sequence length="63" mass="7321">MVVVEEEENRKHLGTRVNTKRQRWGSRFAVKSSISLGLLQDSHADSMLRLDWNKKLKQASKNL</sequence>
<evidence type="ECO:0000313" key="1">
    <source>
        <dbReference type="EMBL" id="KAI3963317.1"/>
    </source>
</evidence>
<reference evidence="1" key="1">
    <citation type="submission" date="2022-04" db="EMBL/GenBank/DDBJ databases">
        <title>A functionally conserved STORR gene fusion in Papaver species that diverged 16.8 million years ago.</title>
        <authorList>
            <person name="Catania T."/>
        </authorList>
    </citation>
    <scope>NUCLEOTIDE SEQUENCE</scope>
    <source>
        <strain evidence="1">S-188037</strain>
    </source>
</reference>
<dbReference type="EMBL" id="JAJJMB010000061">
    <property type="protein sequence ID" value="KAI3963317.1"/>
    <property type="molecule type" value="Genomic_DNA"/>
</dbReference>
<protein>
    <submittedName>
        <fullName evidence="1">Uncharacterized protein</fullName>
    </submittedName>
</protein>
<name>A0AAD4TIH7_9MAGN</name>
<accession>A0AAD4TIH7</accession>
<dbReference type="AlphaFoldDB" id="A0AAD4TIH7"/>
<organism evidence="1 2">
    <name type="scientific">Papaver atlanticum</name>
    <dbReference type="NCBI Taxonomy" id="357466"/>
    <lineage>
        <taxon>Eukaryota</taxon>
        <taxon>Viridiplantae</taxon>
        <taxon>Streptophyta</taxon>
        <taxon>Embryophyta</taxon>
        <taxon>Tracheophyta</taxon>
        <taxon>Spermatophyta</taxon>
        <taxon>Magnoliopsida</taxon>
        <taxon>Ranunculales</taxon>
        <taxon>Papaveraceae</taxon>
        <taxon>Papaveroideae</taxon>
        <taxon>Papaver</taxon>
    </lineage>
</organism>
<comment type="caution">
    <text evidence="1">The sequence shown here is derived from an EMBL/GenBank/DDBJ whole genome shotgun (WGS) entry which is preliminary data.</text>
</comment>
<dbReference type="Proteomes" id="UP001202328">
    <property type="component" value="Unassembled WGS sequence"/>
</dbReference>
<evidence type="ECO:0000313" key="2">
    <source>
        <dbReference type="Proteomes" id="UP001202328"/>
    </source>
</evidence>
<keyword evidence="2" id="KW-1185">Reference proteome</keyword>
<feature type="non-terminal residue" evidence="1">
    <location>
        <position position="63"/>
    </location>
</feature>
<gene>
    <name evidence="1" type="ORF">MKW98_022739</name>
</gene>